<dbReference type="PROSITE" id="PS50067">
    <property type="entry name" value="KINESIN_MOTOR_2"/>
    <property type="match status" value="1"/>
</dbReference>
<dbReference type="GO" id="GO:0005814">
    <property type="term" value="C:centriole"/>
    <property type="evidence" value="ECO:0007669"/>
    <property type="project" value="UniProtKB-ARBA"/>
</dbReference>
<dbReference type="GO" id="GO:0005524">
    <property type="term" value="F:ATP binding"/>
    <property type="evidence" value="ECO:0007669"/>
    <property type="project" value="UniProtKB-UniRule"/>
</dbReference>
<reference evidence="18" key="2">
    <citation type="journal article" date="2020" name="Biotechnol. Bioeng.">
        <title>Chromosome-scale scaffolds for the Chinese hamster reference genome assembly to facilitate the study of the CHO epigenome.</title>
        <authorList>
            <person name="Hilliard W."/>
            <person name="MacDonald M."/>
            <person name="Lee K.H."/>
        </authorList>
    </citation>
    <scope>NUCLEOTIDE SEQUENCE [LARGE SCALE GENOMIC DNA]</scope>
    <source>
        <strain evidence="18">17A/GY</strain>
    </source>
</reference>
<dbReference type="InterPro" id="IPR027417">
    <property type="entry name" value="P-loop_NTPase"/>
</dbReference>
<reference evidence="18" key="1">
    <citation type="journal article" date="2018" name="Biotechnol. Bioeng.">
        <title>A reference genome of the Chinese hamster based on a hybrid assembly strategy.</title>
        <authorList>
            <person name="Rupp O."/>
            <person name="MacDonald M.L."/>
            <person name="Li S."/>
            <person name="Dhiman H."/>
            <person name="Polson S."/>
            <person name="Griep S."/>
            <person name="Heffner K."/>
            <person name="Hernandez I."/>
            <person name="Brinkrolf K."/>
            <person name="Jadhav V."/>
            <person name="Samoudi M."/>
            <person name="Hao H."/>
            <person name="Kingham B."/>
            <person name="Goesmann A."/>
            <person name="Betenbaugh M.J."/>
            <person name="Lewis N.E."/>
            <person name="Borth N."/>
            <person name="Lee K.H."/>
        </authorList>
    </citation>
    <scope>NUCLEOTIDE SEQUENCE [LARGE SCALE GENOMIC DNA]</scope>
    <source>
        <strain evidence="18">17A/GY</strain>
    </source>
</reference>
<sequence length="702" mass="80357">MPINKSEKPESCDNVKVVVRCRPLNEREKSMCYRQAVSVDEMRGTITVHKTDSSNEPPKTFTFDTVFGPESKQLDVYNLTARPIIDSVLEGYNGTIFAYGQTGTGKTFTMEGVRAVPGLRGVIPNSFAHIFGHIAKAEGDTRFLVRVSYLEIYNEEVRDLLGKDQSQRLEVKERPDVGVYIKDLSAYVVNNADDMDRIMTLGHKNRSVGATNMNEHSSRSHAIFTITIECSEKGVDGNMHVRMGKLHLVDLAGSERQAKTGATGQRLKEATKINLSLSTLGNVISALVDGKSTHVPYRNSKLTRLLQDSLGGNSKTMMCANIGPADYNYDETISTLRYANRAKNIKNKARINEDPKDALLRQFQKEIEELKKKLEEGEEVSGSDVSGSEEDDNEVGELREDGEKRKKRRDQAGKKKVSPDKMMEMQAKIDEERKALETKLDMEEEERNKARAELERREKDLLKAQQEHQSLLEKLSALEKKVIVGGVDLLAKAEEQEKLLEESNMELEERRKRAEQLRKELEEKEQERLDIEEKYTSLQEEAQGKTKKLKKVWTMLMAAKSEMADLQQEHQREIEGLLENIRQLSRELRLQMLIIDNFIPQDYQEMIENYVHWNEDIGEWQLKCVAYTGNNMRKQTPVPDKKERDPFEVDLSHVYLAYTEESLRQSLMKLERPRTSKGKTRPKTGRRKRSAKPETVIDSLLQ</sequence>
<comment type="subunit">
    <text evidence="10">Heterodimer of KIF3A and KIF3B. Interacts with CIMAP3. Interacts with CLN3. Interacts with DCTN1. Interacts with FLCN. Interacts with AP3B1.</text>
</comment>
<evidence type="ECO:0000313" key="17">
    <source>
        <dbReference type="Proteomes" id="UP000694386"/>
    </source>
</evidence>
<dbReference type="SMART" id="SM00129">
    <property type="entry name" value="KISc"/>
    <property type="match status" value="1"/>
</dbReference>
<dbReference type="CTD" id="11127"/>
<feature type="coiled-coil region" evidence="13">
    <location>
        <begin position="426"/>
        <end position="587"/>
    </location>
</feature>
<dbReference type="GeneID" id="100755936"/>
<evidence type="ECO:0000256" key="1">
    <source>
        <dbReference type="ARBA" id="ARBA00004245"/>
    </source>
</evidence>
<keyword evidence="8" id="KW-0206">Cytoskeleton</keyword>
<comment type="similarity">
    <text evidence="11 12">Belongs to the TRAFAC class myosin-kinesin ATPase superfamily. Kinesin family.</text>
</comment>
<evidence type="ECO:0000256" key="2">
    <source>
        <dbReference type="ARBA" id="ARBA00022490"/>
    </source>
</evidence>
<dbReference type="PRINTS" id="PR00380">
    <property type="entry name" value="KINESINHEAVY"/>
</dbReference>
<dbReference type="PANTHER" id="PTHR47969">
    <property type="entry name" value="CHROMOSOME-ASSOCIATED KINESIN KIF4A-RELATED"/>
    <property type="match status" value="1"/>
</dbReference>
<dbReference type="InterPro" id="IPR001752">
    <property type="entry name" value="Kinesin_motor_dom"/>
</dbReference>
<feature type="region of interest" description="Disordered" evidence="14">
    <location>
        <begin position="374"/>
        <end position="425"/>
    </location>
</feature>
<dbReference type="GO" id="GO:0010970">
    <property type="term" value="P:transport along microtubule"/>
    <property type="evidence" value="ECO:0007669"/>
    <property type="project" value="UniProtKB-ARBA"/>
</dbReference>
<evidence type="ECO:0000256" key="6">
    <source>
        <dbReference type="ARBA" id="ARBA00023054"/>
    </source>
</evidence>
<dbReference type="GO" id="GO:0005874">
    <property type="term" value="C:microtubule"/>
    <property type="evidence" value="ECO:0007669"/>
    <property type="project" value="UniProtKB-KW"/>
</dbReference>
<dbReference type="Pfam" id="PF00225">
    <property type="entry name" value="Kinesin"/>
    <property type="match status" value="1"/>
</dbReference>
<dbReference type="GO" id="GO:0016939">
    <property type="term" value="C:kinesin II complex"/>
    <property type="evidence" value="ECO:0007669"/>
    <property type="project" value="UniProtKB-ARBA"/>
</dbReference>
<keyword evidence="5 11" id="KW-0067">ATP-binding</keyword>
<keyword evidence="4 11" id="KW-0547">Nucleotide-binding</keyword>
<evidence type="ECO:0000256" key="7">
    <source>
        <dbReference type="ARBA" id="ARBA00023175"/>
    </source>
</evidence>
<dbReference type="RefSeq" id="XP_027283331.1">
    <property type="nucleotide sequence ID" value="XM_027427530.2"/>
</dbReference>
<comment type="function">
    <text evidence="9">Microtubule-based anterograde translocator for membranous organelles. Plus end-directed microtubule sliding activity in vitro. Plays a role in primary cilia formation. Plays a role in centriole cohesion and subdistal appendage organization and function. Regulates the formation of the subdistal appendage via recruitment of DCTN1 to the centriole. Also required for ciliary basal feet formation and microtubule anchoring to mother centriole.</text>
</comment>
<reference evidence="19" key="3">
    <citation type="submission" date="2025-04" db="UniProtKB">
        <authorList>
            <consortium name="RefSeq"/>
        </authorList>
    </citation>
    <scope>IDENTIFICATION</scope>
    <source>
        <strain evidence="19">17A/GY</strain>
        <tissue evidence="19">Liver</tissue>
    </source>
</reference>
<reference evidence="16" key="4">
    <citation type="submission" date="2025-05" db="UniProtKB">
        <authorList>
            <consortium name="Ensembl"/>
        </authorList>
    </citation>
    <scope>IDENTIFICATION</scope>
</reference>
<proteinExistence type="inferred from homology"/>
<evidence type="ECO:0000313" key="19">
    <source>
        <dbReference type="RefSeq" id="XP_027283331.1"/>
    </source>
</evidence>
<dbReference type="AlphaFoldDB" id="A0A8C2QN81"/>
<dbReference type="InterPro" id="IPR027640">
    <property type="entry name" value="Kinesin-like_fam"/>
</dbReference>
<evidence type="ECO:0000256" key="4">
    <source>
        <dbReference type="ARBA" id="ARBA00022741"/>
    </source>
</evidence>
<feature type="compositionally biased region" description="Basic residues" evidence="14">
    <location>
        <begin position="675"/>
        <end position="690"/>
    </location>
</feature>
<organism evidence="16 17">
    <name type="scientific">Cricetulus griseus</name>
    <name type="common">Chinese hamster</name>
    <name type="synonym">Cricetulus barabensis griseus</name>
    <dbReference type="NCBI Taxonomy" id="10029"/>
    <lineage>
        <taxon>Eukaryota</taxon>
        <taxon>Metazoa</taxon>
        <taxon>Chordata</taxon>
        <taxon>Craniata</taxon>
        <taxon>Vertebrata</taxon>
        <taxon>Euteleostomi</taxon>
        <taxon>Mammalia</taxon>
        <taxon>Eutheria</taxon>
        <taxon>Euarchontoglires</taxon>
        <taxon>Glires</taxon>
        <taxon>Rodentia</taxon>
        <taxon>Myomorpha</taxon>
        <taxon>Muroidea</taxon>
        <taxon>Cricetidae</taxon>
        <taxon>Cricetinae</taxon>
        <taxon>Cricetulus</taxon>
    </lineage>
</organism>
<evidence type="ECO:0000259" key="15">
    <source>
        <dbReference type="PROSITE" id="PS50067"/>
    </source>
</evidence>
<keyword evidence="18" id="KW-1185">Reference proteome</keyword>
<dbReference type="Proteomes" id="UP000694386">
    <property type="component" value="Unplaced"/>
</dbReference>
<evidence type="ECO:0000256" key="12">
    <source>
        <dbReference type="RuleBase" id="RU000394"/>
    </source>
</evidence>
<evidence type="ECO:0000313" key="16">
    <source>
        <dbReference type="Ensembl" id="ENSCGRP00001023994.1"/>
    </source>
</evidence>
<feature type="binding site" evidence="11">
    <location>
        <begin position="100"/>
        <end position="107"/>
    </location>
    <ligand>
        <name>ATP</name>
        <dbReference type="ChEBI" id="CHEBI:30616"/>
    </ligand>
</feature>
<feature type="compositionally biased region" description="Acidic residues" evidence="14">
    <location>
        <begin position="376"/>
        <end position="395"/>
    </location>
</feature>
<evidence type="ECO:0000256" key="5">
    <source>
        <dbReference type="ARBA" id="ARBA00022840"/>
    </source>
</evidence>
<dbReference type="InterPro" id="IPR036961">
    <property type="entry name" value="Kinesin_motor_dom_sf"/>
</dbReference>
<feature type="domain" description="Kinesin motor" evidence="15">
    <location>
        <begin position="14"/>
        <end position="345"/>
    </location>
</feature>
<dbReference type="GO" id="GO:0008017">
    <property type="term" value="F:microtubule binding"/>
    <property type="evidence" value="ECO:0007669"/>
    <property type="project" value="InterPro"/>
</dbReference>
<comment type="subcellular location">
    <subcellularLocation>
        <location evidence="1">Cytoplasm</location>
        <location evidence="1">Cytoskeleton</location>
    </subcellularLocation>
</comment>
<dbReference type="FunFam" id="3.40.850.10:FF:000028">
    <property type="entry name" value="Kinesin-like protein"/>
    <property type="match status" value="1"/>
</dbReference>
<dbReference type="GO" id="GO:0005929">
    <property type="term" value="C:cilium"/>
    <property type="evidence" value="ECO:0007669"/>
    <property type="project" value="UniProtKB-ARBA"/>
</dbReference>
<keyword evidence="2" id="KW-0963">Cytoplasm</keyword>
<evidence type="ECO:0000256" key="9">
    <source>
        <dbReference type="ARBA" id="ARBA00058965"/>
    </source>
</evidence>
<keyword evidence="3 12" id="KW-0493">Microtubule</keyword>
<evidence type="ECO:0000256" key="13">
    <source>
        <dbReference type="SAM" id="Coils"/>
    </source>
</evidence>
<dbReference type="Gene3D" id="3.40.850.10">
    <property type="entry name" value="Kinesin motor domain"/>
    <property type="match status" value="1"/>
</dbReference>
<keyword evidence="7 11" id="KW-0505">Motor protein</keyword>
<dbReference type="SUPFAM" id="SSF52540">
    <property type="entry name" value="P-loop containing nucleoside triphosphate hydrolases"/>
    <property type="match status" value="1"/>
</dbReference>
<gene>
    <name evidence="16 19" type="primary">Kif3a</name>
</gene>
<dbReference type="Proteomes" id="UP001108280">
    <property type="component" value="Chromosome 7"/>
</dbReference>
<feature type="compositionally biased region" description="Basic and acidic residues" evidence="14">
    <location>
        <begin position="396"/>
        <end position="425"/>
    </location>
</feature>
<dbReference type="InterPro" id="IPR019821">
    <property type="entry name" value="Kinesin_motor_CS"/>
</dbReference>
<protein>
    <recommendedName>
        <fullName evidence="12">Kinesin-like protein</fullName>
    </recommendedName>
</protein>
<dbReference type="PROSITE" id="PS00411">
    <property type="entry name" value="KINESIN_MOTOR_1"/>
    <property type="match status" value="1"/>
</dbReference>
<dbReference type="GO" id="GO:0044877">
    <property type="term" value="F:protein-containing complex binding"/>
    <property type="evidence" value="ECO:0007669"/>
    <property type="project" value="UniProtKB-ARBA"/>
</dbReference>
<evidence type="ECO:0000256" key="11">
    <source>
        <dbReference type="PROSITE-ProRule" id="PRU00283"/>
    </source>
</evidence>
<feature type="region of interest" description="Disordered" evidence="14">
    <location>
        <begin position="666"/>
        <end position="702"/>
    </location>
</feature>
<dbReference type="Ensembl" id="ENSCGRT00001028240.1">
    <property type="protein sequence ID" value="ENSCGRP00001023994.1"/>
    <property type="gene ID" value="ENSCGRG00001022016.1"/>
</dbReference>
<evidence type="ECO:0000256" key="8">
    <source>
        <dbReference type="ARBA" id="ARBA00023212"/>
    </source>
</evidence>
<evidence type="ECO:0000313" key="18">
    <source>
        <dbReference type="Proteomes" id="UP001108280"/>
    </source>
</evidence>
<dbReference type="GO" id="GO:0003777">
    <property type="term" value="F:microtubule motor activity"/>
    <property type="evidence" value="ECO:0007669"/>
    <property type="project" value="InterPro"/>
</dbReference>
<keyword evidence="6 13" id="KW-0175">Coiled coil</keyword>
<evidence type="ECO:0000256" key="14">
    <source>
        <dbReference type="SAM" id="MobiDB-lite"/>
    </source>
</evidence>
<evidence type="ECO:0000256" key="3">
    <source>
        <dbReference type="ARBA" id="ARBA00022701"/>
    </source>
</evidence>
<dbReference type="CDD" id="cd01371">
    <property type="entry name" value="KISc_KIF3"/>
    <property type="match status" value="1"/>
</dbReference>
<dbReference type="GO" id="GO:0005829">
    <property type="term" value="C:cytosol"/>
    <property type="evidence" value="ECO:0007669"/>
    <property type="project" value="UniProtKB-ARBA"/>
</dbReference>
<accession>A0A8C2QN81</accession>
<dbReference type="PANTHER" id="PTHR47969:SF21">
    <property type="entry name" value="KINESIN-LIKE PROTEIN"/>
    <property type="match status" value="1"/>
</dbReference>
<evidence type="ECO:0000256" key="10">
    <source>
        <dbReference type="ARBA" id="ARBA00065526"/>
    </source>
</evidence>
<dbReference type="GeneTree" id="ENSGT00940000156386"/>
<name>A0A8C2QN81_CRIGR</name>